<proteinExistence type="predicted"/>
<accession>A0AAX6MS07</accession>
<organism evidence="1 2">
    <name type="scientific">Daldinia eschscholtzii</name>
    <dbReference type="NCBI Taxonomy" id="292717"/>
    <lineage>
        <taxon>Eukaryota</taxon>
        <taxon>Fungi</taxon>
        <taxon>Dikarya</taxon>
        <taxon>Ascomycota</taxon>
        <taxon>Pezizomycotina</taxon>
        <taxon>Sordariomycetes</taxon>
        <taxon>Xylariomycetidae</taxon>
        <taxon>Xylariales</taxon>
        <taxon>Hypoxylaceae</taxon>
        <taxon>Daldinia</taxon>
    </lineage>
</organism>
<evidence type="ECO:0000313" key="2">
    <source>
        <dbReference type="Proteomes" id="UP001369815"/>
    </source>
</evidence>
<gene>
    <name evidence="1" type="ORF">Daesc_003046</name>
</gene>
<keyword evidence="2" id="KW-1185">Reference proteome</keyword>
<dbReference type="EMBL" id="JBANMG010000003">
    <property type="protein sequence ID" value="KAK6955409.1"/>
    <property type="molecule type" value="Genomic_DNA"/>
</dbReference>
<evidence type="ECO:0000313" key="1">
    <source>
        <dbReference type="EMBL" id="KAK6955409.1"/>
    </source>
</evidence>
<sequence>MGDRSTGIWCVKCRHPIPTEVMKPPKHNVLCFGCTAQTEDERNSPKGHQWSYILNHWYAEAERVLDWLRDDFHSVKLLQCLCDLARHYNYNDIVPMANSMALERIRHGTVPGIYVRHVVESDFFDALQLAKNWQFRPIGAEAVSTLELMNLHLSIDKYGFIQDDFDSPRYIHSMGVCQAGRQCKNVLPLQDRIVTTYAYRQRKGCIMLMGPQ</sequence>
<name>A0AAX6MS07_9PEZI</name>
<reference evidence="1 2" key="1">
    <citation type="journal article" date="2024" name="Front Chem Biol">
        <title>Unveiling the potential of Daldinia eschscholtzii MFLUCC 19-0629 through bioactivity and bioinformatics studies for enhanced sustainable agriculture production.</title>
        <authorList>
            <person name="Brooks S."/>
            <person name="Weaver J.A."/>
            <person name="Klomchit A."/>
            <person name="Alharthi S.A."/>
            <person name="Onlamun T."/>
            <person name="Nurani R."/>
            <person name="Vong T.K."/>
            <person name="Alberti F."/>
            <person name="Greco C."/>
        </authorList>
    </citation>
    <scope>NUCLEOTIDE SEQUENCE [LARGE SCALE GENOMIC DNA]</scope>
    <source>
        <strain evidence="1">MFLUCC 19-0629</strain>
    </source>
</reference>
<comment type="caution">
    <text evidence="1">The sequence shown here is derived from an EMBL/GenBank/DDBJ whole genome shotgun (WGS) entry which is preliminary data.</text>
</comment>
<dbReference type="AlphaFoldDB" id="A0AAX6MS07"/>
<dbReference type="Proteomes" id="UP001369815">
    <property type="component" value="Unassembled WGS sequence"/>
</dbReference>
<protein>
    <submittedName>
        <fullName evidence="1">Uncharacterized protein</fullName>
    </submittedName>
</protein>